<evidence type="ECO:0000313" key="2">
    <source>
        <dbReference type="EMBL" id="VVD72089.1"/>
    </source>
</evidence>
<keyword evidence="3" id="KW-1185">Reference proteome</keyword>
<protein>
    <submittedName>
        <fullName evidence="2">Uncharacterized protein</fullName>
    </submittedName>
</protein>
<feature type="region of interest" description="Disordered" evidence="1">
    <location>
        <begin position="29"/>
        <end position="60"/>
    </location>
</feature>
<dbReference type="Proteomes" id="UP000400981">
    <property type="component" value="Unassembled WGS sequence"/>
</dbReference>
<proteinExistence type="predicted"/>
<sequence>MTSKWNMDERDEVGCVGSARRMSRLISQSCKQKGLPQEPFLTQHNDPARGRYAADSSSVG</sequence>
<name>A0A5E4SDH0_9BURK</name>
<accession>A0A5E4SDH0</accession>
<reference evidence="2 3" key="1">
    <citation type="submission" date="2019-08" db="EMBL/GenBank/DDBJ databases">
        <authorList>
            <person name="Peeters C."/>
        </authorList>
    </citation>
    <scope>NUCLEOTIDE SEQUENCE [LARGE SCALE GENOMIC DNA]</scope>
    <source>
        <strain evidence="2 3">LMG 31012</strain>
    </source>
</reference>
<dbReference type="AlphaFoldDB" id="A0A5E4SDH0"/>
<gene>
    <name evidence="2" type="ORF">PEP31012_00660</name>
</gene>
<organism evidence="2 3">
    <name type="scientific">Pandoraea eparura</name>
    <dbReference type="NCBI Taxonomy" id="2508291"/>
    <lineage>
        <taxon>Bacteria</taxon>
        <taxon>Pseudomonadati</taxon>
        <taxon>Pseudomonadota</taxon>
        <taxon>Betaproteobacteria</taxon>
        <taxon>Burkholderiales</taxon>
        <taxon>Burkholderiaceae</taxon>
        <taxon>Pandoraea</taxon>
    </lineage>
</organism>
<evidence type="ECO:0000256" key="1">
    <source>
        <dbReference type="SAM" id="MobiDB-lite"/>
    </source>
</evidence>
<evidence type="ECO:0000313" key="3">
    <source>
        <dbReference type="Proteomes" id="UP000400981"/>
    </source>
</evidence>
<dbReference type="EMBL" id="CABPSH010000001">
    <property type="protein sequence ID" value="VVD72089.1"/>
    <property type="molecule type" value="Genomic_DNA"/>
</dbReference>